<evidence type="ECO:0000256" key="10">
    <source>
        <dbReference type="ARBA" id="ARBA00023242"/>
    </source>
</evidence>
<name>A0ABD3QKF7_9STRA</name>
<keyword evidence="10" id="KW-0539">Nucleus</keyword>
<feature type="domain" description="Endonuclease/exonuclease/phosphatase" evidence="11">
    <location>
        <begin position="73"/>
        <end position="339"/>
    </location>
</feature>
<evidence type="ECO:0000256" key="4">
    <source>
        <dbReference type="ARBA" id="ARBA00022722"/>
    </source>
</evidence>
<keyword evidence="4" id="KW-0540">Nuclease</keyword>
<reference evidence="12 13" key="1">
    <citation type="submission" date="2024-10" db="EMBL/GenBank/DDBJ databases">
        <title>Updated reference genomes for cyclostephanoid diatoms.</title>
        <authorList>
            <person name="Roberts W.R."/>
            <person name="Alverson A.J."/>
        </authorList>
    </citation>
    <scope>NUCLEOTIDE SEQUENCE [LARGE SCALE GENOMIC DNA]</scope>
    <source>
        <strain evidence="12 13">AJA010-31</strain>
    </source>
</reference>
<keyword evidence="13" id="KW-1185">Reference proteome</keyword>
<evidence type="ECO:0000256" key="5">
    <source>
        <dbReference type="ARBA" id="ARBA00022723"/>
    </source>
</evidence>
<evidence type="ECO:0000256" key="9">
    <source>
        <dbReference type="ARBA" id="ARBA00023204"/>
    </source>
</evidence>
<comment type="subcellular location">
    <subcellularLocation>
        <location evidence="3">Nucleus</location>
        <location evidence="3">PML body</location>
    </subcellularLocation>
</comment>
<keyword evidence="7" id="KW-0378">Hydrolase</keyword>
<keyword evidence="5" id="KW-0479">Metal-binding</keyword>
<protein>
    <recommendedName>
        <fullName evidence="11">Endonuclease/exonuclease/phosphatase domain-containing protein</fullName>
    </recommendedName>
</protein>
<dbReference type="GO" id="GO:0046872">
    <property type="term" value="F:metal ion binding"/>
    <property type="evidence" value="ECO:0007669"/>
    <property type="project" value="UniProtKB-KW"/>
</dbReference>
<comment type="caution">
    <text evidence="12">The sequence shown here is derived from an EMBL/GenBank/DDBJ whole genome shotgun (WGS) entry which is preliminary data.</text>
</comment>
<dbReference type="EMBL" id="JALLPJ020000155">
    <property type="protein sequence ID" value="KAL3800720.1"/>
    <property type="molecule type" value="Genomic_DNA"/>
</dbReference>
<dbReference type="Pfam" id="PF03372">
    <property type="entry name" value="Exo_endo_phos"/>
    <property type="match status" value="1"/>
</dbReference>
<evidence type="ECO:0000256" key="7">
    <source>
        <dbReference type="ARBA" id="ARBA00022801"/>
    </source>
</evidence>
<keyword evidence="8" id="KW-0460">Magnesium</keyword>
<evidence type="ECO:0000259" key="11">
    <source>
        <dbReference type="Pfam" id="PF03372"/>
    </source>
</evidence>
<dbReference type="AlphaFoldDB" id="A0ABD3QKF7"/>
<dbReference type="PANTHER" id="PTHR15822">
    <property type="entry name" value="TRAF AND TNF RECEPTOR-ASSOCIATED PROTEIN"/>
    <property type="match status" value="1"/>
</dbReference>
<dbReference type="PANTHER" id="PTHR15822:SF4">
    <property type="entry name" value="TYROSYL-DNA PHOSPHODIESTERASE 2"/>
    <property type="match status" value="1"/>
</dbReference>
<dbReference type="InterPro" id="IPR005135">
    <property type="entry name" value="Endo/exonuclease/phosphatase"/>
</dbReference>
<evidence type="ECO:0000256" key="3">
    <source>
        <dbReference type="ARBA" id="ARBA00004322"/>
    </source>
</evidence>
<dbReference type="SUPFAM" id="SSF56219">
    <property type="entry name" value="DNase I-like"/>
    <property type="match status" value="1"/>
</dbReference>
<evidence type="ECO:0000313" key="12">
    <source>
        <dbReference type="EMBL" id="KAL3800720.1"/>
    </source>
</evidence>
<dbReference type="Proteomes" id="UP001530400">
    <property type="component" value="Unassembled WGS sequence"/>
</dbReference>
<keyword evidence="9" id="KW-0234">DNA repair</keyword>
<keyword evidence="6" id="KW-0227">DNA damage</keyword>
<comment type="cofactor">
    <cofactor evidence="2">
        <name>Mg(2+)</name>
        <dbReference type="ChEBI" id="CHEBI:18420"/>
    </cofactor>
</comment>
<sequence>MKMLWFLQDVHNFLNQFLPSPSALFLRYRFSPADLADLSPKRHIKAKSDKELSTTESAVETADLSILGTFDVLSYNINDAASSKPDRVRLILRAIFSSGANIILLQETNTDWEKLLLEDAIALQYNHRYFHHPFKGDKHRPPDRAAGGIAILSLYPLKDISVIDLTQDVSGSVFPALICKAMLPLSVIIQNDDFVNDFPNLSNESNVPIGIANVHLRPPLNLDGSAWFDTARKTEPIRLAEVKDLVRRTMPIDSSLDHSLNLQPELDIIAGDFNEDNAGAALSYLSSLRYVDALQQFVPRRKETHTWPFLRNTWTLKKRLDHILWRNDVLSIVSKDGTTRKLFRLKCLGCGVLTGYEAGASDHQPVLSRFGIVRD</sequence>
<dbReference type="GO" id="GO:0006281">
    <property type="term" value="P:DNA repair"/>
    <property type="evidence" value="ECO:0007669"/>
    <property type="project" value="UniProtKB-KW"/>
</dbReference>
<organism evidence="12 13">
    <name type="scientific">Cyclotella atomus</name>
    <dbReference type="NCBI Taxonomy" id="382360"/>
    <lineage>
        <taxon>Eukaryota</taxon>
        <taxon>Sar</taxon>
        <taxon>Stramenopiles</taxon>
        <taxon>Ochrophyta</taxon>
        <taxon>Bacillariophyta</taxon>
        <taxon>Coscinodiscophyceae</taxon>
        <taxon>Thalassiosirophycidae</taxon>
        <taxon>Stephanodiscales</taxon>
        <taxon>Stephanodiscaceae</taxon>
        <taxon>Cyclotella</taxon>
    </lineage>
</organism>
<evidence type="ECO:0000256" key="6">
    <source>
        <dbReference type="ARBA" id="ARBA00022763"/>
    </source>
</evidence>
<evidence type="ECO:0000256" key="1">
    <source>
        <dbReference type="ARBA" id="ARBA00001936"/>
    </source>
</evidence>
<dbReference type="Gene3D" id="3.60.10.10">
    <property type="entry name" value="Endonuclease/exonuclease/phosphatase"/>
    <property type="match status" value="1"/>
</dbReference>
<evidence type="ECO:0000256" key="8">
    <source>
        <dbReference type="ARBA" id="ARBA00022842"/>
    </source>
</evidence>
<dbReference type="InterPro" id="IPR051547">
    <property type="entry name" value="TDP2-like"/>
</dbReference>
<proteinExistence type="predicted"/>
<accession>A0ABD3QKF7</accession>
<gene>
    <name evidence="12" type="ORF">ACHAWO_013262</name>
</gene>
<comment type="cofactor">
    <cofactor evidence="1">
        <name>Mn(2+)</name>
        <dbReference type="ChEBI" id="CHEBI:29035"/>
    </cofactor>
</comment>
<evidence type="ECO:0000313" key="13">
    <source>
        <dbReference type="Proteomes" id="UP001530400"/>
    </source>
</evidence>
<dbReference type="InterPro" id="IPR036691">
    <property type="entry name" value="Endo/exonu/phosph_ase_sf"/>
</dbReference>
<evidence type="ECO:0000256" key="2">
    <source>
        <dbReference type="ARBA" id="ARBA00001946"/>
    </source>
</evidence>
<dbReference type="GO" id="GO:0004518">
    <property type="term" value="F:nuclease activity"/>
    <property type="evidence" value="ECO:0007669"/>
    <property type="project" value="UniProtKB-KW"/>
</dbReference>
<dbReference type="GO" id="GO:0016787">
    <property type="term" value="F:hydrolase activity"/>
    <property type="evidence" value="ECO:0007669"/>
    <property type="project" value="UniProtKB-KW"/>
</dbReference>